<protein>
    <submittedName>
        <fullName evidence="5">CSON015271 protein</fullName>
    </submittedName>
</protein>
<dbReference type="Gene3D" id="2.40.10.10">
    <property type="entry name" value="Trypsin-like serine proteases"/>
    <property type="match status" value="2"/>
</dbReference>
<gene>
    <name evidence="5" type="primary">CSON015271</name>
</gene>
<dbReference type="VEuPathDB" id="VectorBase:CSON015271"/>
<dbReference type="InterPro" id="IPR051333">
    <property type="entry name" value="CLIP_Serine_Protease"/>
</dbReference>
<dbReference type="CDD" id="cd00190">
    <property type="entry name" value="Tryp_SPc"/>
    <property type="match status" value="1"/>
</dbReference>
<keyword evidence="1" id="KW-1015">Disulfide bond</keyword>
<feature type="domain" description="Peptidase S1" evidence="4">
    <location>
        <begin position="70"/>
        <end position="273"/>
    </location>
</feature>
<dbReference type="PROSITE" id="PS50240">
    <property type="entry name" value="TRYPSIN_DOM"/>
    <property type="match status" value="2"/>
</dbReference>
<organism evidence="5">
    <name type="scientific">Culicoides sonorensis</name>
    <name type="common">Biting midge</name>
    <dbReference type="NCBI Taxonomy" id="179676"/>
    <lineage>
        <taxon>Eukaryota</taxon>
        <taxon>Metazoa</taxon>
        <taxon>Ecdysozoa</taxon>
        <taxon>Arthropoda</taxon>
        <taxon>Hexapoda</taxon>
        <taxon>Insecta</taxon>
        <taxon>Pterygota</taxon>
        <taxon>Neoptera</taxon>
        <taxon>Endopterygota</taxon>
        <taxon>Diptera</taxon>
        <taxon>Nematocera</taxon>
        <taxon>Chironomoidea</taxon>
        <taxon>Ceratopogonidae</taxon>
        <taxon>Ceratopogoninae</taxon>
        <taxon>Culicoides</taxon>
        <taxon>Monoculicoides</taxon>
    </lineage>
</organism>
<evidence type="ECO:0000259" key="4">
    <source>
        <dbReference type="PROSITE" id="PS50240"/>
    </source>
</evidence>
<accession>A0A336MH57</accession>
<evidence type="ECO:0000313" key="5">
    <source>
        <dbReference type="EMBL" id="SSX28163.1"/>
    </source>
</evidence>
<dbReference type="SUPFAM" id="SSF50494">
    <property type="entry name" value="Trypsin-like serine proteases"/>
    <property type="match status" value="2"/>
</dbReference>
<sequence length="537" mass="60068">MHSTRRQARNLYSNNDMDNDTESAPSAERINCDEANSPECKPTIEENHVHEILKCSSSTENEPPTLFPLIFGGSKVKLGEYPHMVALGSKSLGGFNCNCGGTLITRKHVLTAAHCIYSQTPEFVRLGTVNLSNDDFQEISVDRMEIHPGFSRSSKKNDIAIIVLAQPVDISDPEIAFPACLDASLEIPIDNVTVTGWGKTEEDDPCNRHDGGRGICKPINSCEWARNNNIRPRHLKPCSFNGDRLLVCCGDSSKNEIIPEINCNRSLFDPETLTECIKRRYNIKEKTFIDEPISDITRTTVTPNPETTTQELDIKRSVGTRYDVECKTLLKNETPPLKLLIYGGTRAKLKEFAHMVALGYKSQNNESYDFRCGGTLITSRWVKIHFSEMNLISYQFTFNYRHVLTAAHCLDSVTPDVVRLGMVDLSSTDFQQIDVKEMVKHPAYNKNTKLNDIAILVLSQAADISDPEIVYPACLDISPDYPRGNVTVIGFGETENQPTSNLLLKASLSLLEKEDCTKRFSETQIFALRHGINEGQL</sequence>
<name>A0A336MH57_CULSO</name>
<dbReference type="Pfam" id="PF00089">
    <property type="entry name" value="Trypsin"/>
    <property type="match status" value="2"/>
</dbReference>
<dbReference type="InterPro" id="IPR001254">
    <property type="entry name" value="Trypsin_dom"/>
</dbReference>
<dbReference type="InterPro" id="IPR001314">
    <property type="entry name" value="Peptidase_S1A"/>
</dbReference>
<dbReference type="InterPro" id="IPR009003">
    <property type="entry name" value="Peptidase_S1_PA"/>
</dbReference>
<feature type="region of interest" description="Disordered" evidence="3">
    <location>
        <begin position="1"/>
        <end position="27"/>
    </location>
</feature>
<comment type="similarity">
    <text evidence="2">Belongs to the peptidase S1 family. CLIP subfamily.</text>
</comment>
<dbReference type="InterPro" id="IPR043504">
    <property type="entry name" value="Peptidase_S1_PA_chymotrypsin"/>
</dbReference>
<evidence type="ECO:0000256" key="1">
    <source>
        <dbReference type="ARBA" id="ARBA00023157"/>
    </source>
</evidence>
<dbReference type="SMART" id="SM00020">
    <property type="entry name" value="Tryp_SPc"/>
    <property type="match status" value="2"/>
</dbReference>
<dbReference type="AlphaFoldDB" id="A0A336MH57"/>
<reference evidence="5" key="1">
    <citation type="submission" date="2018-07" db="EMBL/GenBank/DDBJ databases">
        <authorList>
            <person name="Quirk P.G."/>
            <person name="Krulwich T.A."/>
        </authorList>
    </citation>
    <scope>NUCLEOTIDE SEQUENCE</scope>
</reference>
<evidence type="ECO:0000256" key="2">
    <source>
        <dbReference type="ARBA" id="ARBA00024195"/>
    </source>
</evidence>
<dbReference type="PANTHER" id="PTHR24260">
    <property type="match status" value="1"/>
</dbReference>
<dbReference type="FunFam" id="2.40.10.10:FF:000068">
    <property type="entry name" value="transmembrane protease serine 2"/>
    <property type="match status" value="1"/>
</dbReference>
<feature type="domain" description="Peptidase S1" evidence="4">
    <location>
        <begin position="341"/>
        <end position="537"/>
    </location>
</feature>
<dbReference type="PROSITE" id="PS00134">
    <property type="entry name" value="TRYPSIN_HIS"/>
    <property type="match status" value="2"/>
</dbReference>
<proteinExistence type="inferred from homology"/>
<dbReference type="EMBL" id="UFQT01000952">
    <property type="protein sequence ID" value="SSX28163.1"/>
    <property type="molecule type" value="Genomic_DNA"/>
</dbReference>
<dbReference type="GO" id="GO:0006508">
    <property type="term" value="P:proteolysis"/>
    <property type="evidence" value="ECO:0007669"/>
    <property type="project" value="InterPro"/>
</dbReference>
<dbReference type="InterPro" id="IPR018114">
    <property type="entry name" value="TRYPSIN_HIS"/>
</dbReference>
<dbReference type="PRINTS" id="PR00722">
    <property type="entry name" value="CHYMOTRYPSIN"/>
</dbReference>
<evidence type="ECO:0000256" key="3">
    <source>
        <dbReference type="SAM" id="MobiDB-lite"/>
    </source>
</evidence>
<dbReference type="GO" id="GO:0004252">
    <property type="term" value="F:serine-type endopeptidase activity"/>
    <property type="evidence" value="ECO:0007669"/>
    <property type="project" value="InterPro"/>
</dbReference>
<dbReference type="PANTHER" id="PTHR24260:SF147">
    <property type="entry name" value="EG:BACR7A4.3 PROTEIN-RELATED"/>
    <property type="match status" value="1"/>
</dbReference>